<evidence type="ECO:0000313" key="1">
    <source>
        <dbReference type="EMBL" id="URZ13579.1"/>
    </source>
</evidence>
<gene>
    <name evidence="1" type="ORF">CROST_043450</name>
</gene>
<evidence type="ECO:0000313" key="2">
    <source>
        <dbReference type="Proteomes" id="UP000190951"/>
    </source>
</evidence>
<keyword evidence="2" id="KW-1185">Reference proteome</keyword>
<accession>A0A1S8MD00</accession>
<dbReference type="InterPro" id="IPR045751">
    <property type="entry name" value="DUF6179"/>
</dbReference>
<sequence length="449" mass="53219">MESNNTIEEYNFDIRKYFNKENFFEYILTYAYKKKLLNKEDFEKIYYERMEISKNKLTYYTRNESSSVRIETLKSILKSIDYTIGIYLKTFNSIKLILNELRELSLKEMLLRGEAVIEKKISDSKILFHNIGKLNIENYTYDDTIDHGISEFFNEYEYKFTAHEAPGCIDYQLYFDDMNYTGIEYMYNYLINLSLENEFCNKFKIDEVNEVLKGYHEENKALLINVFELVLRNSLGVIICGRDLGSLNISELDREYIKSKLKKLSIEELQNELVKTAEACCINLNIKNKDLLCYVRKAAFKFSSLLSINIKLNRLETVFVSFNSNNYDQIIYYTDGIKMSNSEFRELNKKILGCTLVNEKIDLIKSGIKSLEDLTDMLGGDCLFKAEYIEYFKSLSQLEIIILLAYIKEAAAKKDYEKEWYIEFNIYISRLSKKEQKRLEELEKKIRFN</sequence>
<dbReference type="AlphaFoldDB" id="A0A1S8MD00"/>
<reference evidence="1 2" key="1">
    <citation type="submission" date="2022-04" db="EMBL/GenBank/DDBJ databases">
        <title>Genome sequence of C. roseum typestrain.</title>
        <authorList>
            <person name="Poehlein A."/>
            <person name="Schoch T."/>
            <person name="Duerre P."/>
            <person name="Daniel R."/>
        </authorList>
    </citation>
    <scope>NUCLEOTIDE SEQUENCE [LARGE SCALE GENOMIC DNA]</scope>
    <source>
        <strain evidence="1 2">DSM 7320</strain>
    </source>
</reference>
<name>A0A1S8MD00_9CLOT</name>
<organism evidence="1 2">
    <name type="scientific">Clostridium felsineum</name>
    <dbReference type="NCBI Taxonomy" id="36839"/>
    <lineage>
        <taxon>Bacteria</taxon>
        <taxon>Bacillati</taxon>
        <taxon>Bacillota</taxon>
        <taxon>Clostridia</taxon>
        <taxon>Eubacteriales</taxon>
        <taxon>Clostridiaceae</taxon>
        <taxon>Clostridium</taxon>
    </lineage>
</organism>
<dbReference type="Pfam" id="PF19677">
    <property type="entry name" value="DUF6179"/>
    <property type="match status" value="1"/>
</dbReference>
<dbReference type="Proteomes" id="UP000190951">
    <property type="component" value="Chromosome"/>
</dbReference>
<dbReference type="STRING" id="84029.CROST_08000"/>
<dbReference type="EMBL" id="CP096983">
    <property type="protein sequence ID" value="URZ13579.1"/>
    <property type="molecule type" value="Genomic_DNA"/>
</dbReference>
<proteinExistence type="predicted"/>
<dbReference type="KEGG" id="crw:CROST_043450"/>
<protein>
    <submittedName>
        <fullName evidence="1">Uncharacterized protein</fullName>
    </submittedName>
</protein>